<evidence type="ECO:0000313" key="3">
    <source>
        <dbReference type="EnsemblPlants" id="Ma02_p11290.1"/>
    </source>
</evidence>
<feature type="region of interest" description="Disordered" evidence="1">
    <location>
        <begin position="1"/>
        <end position="22"/>
    </location>
</feature>
<dbReference type="AlphaFoldDB" id="A0A804I1L2"/>
<evidence type="ECO:0000256" key="1">
    <source>
        <dbReference type="SAM" id="MobiDB-lite"/>
    </source>
</evidence>
<sequence>MTGEGWHQQTMKGTDTLMVPSNERQQVTIDALAGMVNLSEFGDDIQIDI</sequence>
<dbReference type="Gramene" id="Ma02_t11290.1">
    <property type="protein sequence ID" value="Ma02_p11290.1"/>
    <property type="gene ID" value="Ma02_g11290"/>
</dbReference>
<evidence type="ECO:0000313" key="2">
    <source>
        <dbReference type="EMBL" id="CAG1861737.1"/>
    </source>
</evidence>
<dbReference type="EMBL" id="HG996467">
    <property type="protein sequence ID" value="CAG1861737.1"/>
    <property type="molecule type" value="Genomic_DNA"/>
</dbReference>
<dbReference type="InParanoid" id="A0A804I1L2"/>
<dbReference type="EnsemblPlants" id="Ma02_t11290.1">
    <property type="protein sequence ID" value="Ma02_p11290.1"/>
    <property type="gene ID" value="Ma02_g11290"/>
</dbReference>
<reference evidence="3" key="2">
    <citation type="submission" date="2021-05" db="UniProtKB">
        <authorList>
            <consortium name="EnsemblPlants"/>
        </authorList>
    </citation>
    <scope>IDENTIFICATION</scope>
    <source>
        <strain evidence="3">subsp. malaccensis</strain>
    </source>
</reference>
<name>A0A804I1L2_MUSAM</name>
<accession>A0A804I1L2</accession>
<gene>
    <name evidence="2" type="ORF">GSMUA_66310.1</name>
</gene>
<protein>
    <submittedName>
        <fullName evidence="2">(wild Malaysian banana) hypothetical protein</fullName>
    </submittedName>
</protein>
<keyword evidence="4" id="KW-1185">Reference proteome</keyword>
<proteinExistence type="predicted"/>
<evidence type="ECO:0000313" key="4">
    <source>
        <dbReference type="Proteomes" id="UP000012960"/>
    </source>
</evidence>
<organism evidence="3 4">
    <name type="scientific">Musa acuminata subsp. malaccensis</name>
    <name type="common">Wild banana</name>
    <name type="synonym">Musa malaccensis</name>
    <dbReference type="NCBI Taxonomy" id="214687"/>
    <lineage>
        <taxon>Eukaryota</taxon>
        <taxon>Viridiplantae</taxon>
        <taxon>Streptophyta</taxon>
        <taxon>Embryophyta</taxon>
        <taxon>Tracheophyta</taxon>
        <taxon>Spermatophyta</taxon>
        <taxon>Magnoliopsida</taxon>
        <taxon>Liliopsida</taxon>
        <taxon>Zingiberales</taxon>
        <taxon>Musaceae</taxon>
        <taxon>Musa</taxon>
    </lineage>
</organism>
<dbReference type="Proteomes" id="UP000012960">
    <property type="component" value="Unplaced"/>
</dbReference>
<reference evidence="2" key="1">
    <citation type="submission" date="2021-03" db="EMBL/GenBank/DDBJ databases">
        <authorList>
            <consortium name="Genoscope - CEA"/>
            <person name="William W."/>
        </authorList>
    </citation>
    <scope>NUCLEOTIDE SEQUENCE</scope>
    <source>
        <strain evidence="2">Doubled-haploid Pahang</strain>
    </source>
</reference>